<dbReference type="GeneID" id="93565513"/>
<keyword evidence="4" id="KW-1185">Reference proteome</keyword>
<dbReference type="PANTHER" id="PTHR42760">
    <property type="entry name" value="SHORT-CHAIN DEHYDROGENASES/REDUCTASES FAMILY MEMBER"/>
    <property type="match status" value="1"/>
</dbReference>
<dbReference type="InterPro" id="IPR002347">
    <property type="entry name" value="SDR_fam"/>
</dbReference>
<sequence>MSTNQYDVNLRYGVDTHLSLEGKVVVVTGGFGGIAMASNRMMLEKGAHLALLYPQFESALKQQIVDELGERQVSYFECDVTCPSQVVDVFRQVEQQCGQIDILVNCAGYVHLEPAVETSFEQWQKNLAVNLTGPFLCSQAAARSMIARGRGGKIINIASQAASIAIDNHCAYTSAKAGLLGMTKVMAKEWAPHRINVNTLSPTVVLTPMGEKAWRGEKGEEMKKLIPLGRFAYTDEIAAAILFFSSNGSDMITGADLMIDGGFTIW</sequence>
<dbReference type="Proteomes" id="UP000192536">
    <property type="component" value="Unassembled WGS sequence"/>
</dbReference>
<evidence type="ECO:0000256" key="1">
    <source>
        <dbReference type="ARBA" id="ARBA00006484"/>
    </source>
</evidence>
<comment type="caution">
    <text evidence="3">The sequence shown here is derived from an EMBL/GenBank/DDBJ whole genome shotgun (WGS) entry which is preliminary data.</text>
</comment>
<dbReference type="FunFam" id="3.40.50.720:FF:000084">
    <property type="entry name" value="Short-chain dehydrogenase reductase"/>
    <property type="match status" value="1"/>
</dbReference>
<protein>
    <submittedName>
        <fullName evidence="3">D-threitol dehydrogenase</fullName>
    </submittedName>
</protein>
<evidence type="ECO:0000313" key="4">
    <source>
        <dbReference type="Proteomes" id="UP000192536"/>
    </source>
</evidence>
<dbReference type="GO" id="GO:0016616">
    <property type="term" value="F:oxidoreductase activity, acting on the CH-OH group of donors, NAD or NADP as acceptor"/>
    <property type="evidence" value="ECO:0007669"/>
    <property type="project" value="TreeGrafter"/>
</dbReference>
<dbReference type="PRINTS" id="PR00080">
    <property type="entry name" value="SDRFAMILY"/>
</dbReference>
<dbReference type="Gene3D" id="3.40.50.720">
    <property type="entry name" value="NAD(P)-binding Rossmann-like Domain"/>
    <property type="match status" value="1"/>
</dbReference>
<dbReference type="EMBL" id="MRWE01000007">
    <property type="protein sequence ID" value="ORJ26380.1"/>
    <property type="molecule type" value="Genomic_DNA"/>
</dbReference>
<gene>
    <name evidence="3" type="ORF">BS640_05940</name>
</gene>
<dbReference type="Pfam" id="PF13561">
    <property type="entry name" value="adh_short_C2"/>
    <property type="match status" value="1"/>
</dbReference>
<dbReference type="PROSITE" id="PS00061">
    <property type="entry name" value="ADH_SHORT"/>
    <property type="match status" value="1"/>
</dbReference>
<accession>A0A1X0WHY7</accession>
<dbReference type="CDD" id="cd05233">
    <property type="entry name" value="SDR_c"/>
    <property type="match status" value="1"/>
</dbReference>
<dbReference type="InterPro" id="IPR036291">
    <property type="entry name" value="NAD(P)-bd_dom_sf"/>
</dbReference>
<reference evidence="3 4" key="1">
    <citation type="journal article" date="2017" name="Int. J. Syst. Evol. Microbiol.">
        <title>Rouxiella badensis sp. nov. and Rouxiella silvae sp. nov. isolated from peat bog soil in Germany and emendation of the genus description.</title>
        <authorList>
            <person name="Le Fleche-Mateos A."/>
            <person name="Kugler J.H."/>
            <person name="Hansen S.H."/>
            <person name="Syldatk C."/>
            <person name="Hausmann R."/>
            <person name="Lomprez F."/>
            <person name="Vandenbogaert M."/>
            <person name="Manuguerra J.C."/>
            <person name="Grimont P.A."/>
        </authorList>
    </citation>
    <scope>NUCLEOTIDE SEQUENCE [LARGE SCALE GENOMIC DNA]</scope>
    <source>
        <strain evidence="3 4">DSM 100043</strain>
    </source>
</reference>
<name>A0A1X0WHY7_9GAMM</name>
<evidence type="ECO:0000256" key="2">
    <source>
        <dbReference type="ARBA" id="ARBA00023002"/>
    </source>
</evidence>
<dbReference type="SUPFAM" id="SSF51735">
    <property type="entry name" value="NAD(P)-binding Rossmann-fold domains"/>
    <property type="match status" value="1"/>
</dbReference>
<comment type="similarity">
    <text evidence="1">Belongs to the short-chain dehydrogenases/reductases (SDR) family.</text>
</comment>
<organism evidence="3 4">
    <name type="scientific">Rouxiella badensis</name>
    <dbReference type="NCBI Taxonomy" id="1646377"/>
    <lineage>
        <taxon>Bacteria</taxon>
        <taxon>Pseudomonadati</taxon>
        <taxon>Pseudomonadota</taxon>
        <taxon>Gammaproteobacteria</taxon>
        <taxon>Enterobacterales</taxon>
        <taxon>Yersiniaceae</taxon>
        <taxon>Rouxiella</taxon>
    </lineage>
</organism>
<proteinExistence type="inferred from homology"/>
<dbReference type="PANTHER" id="PTHR42760:SF115">
    <property type="entry name" value="3-OXOACYL-[ACYL-CARRIER-PROTEIN] REDUCTASE FABG"/>
    <property type="match status" value="1"/>
</dbReference>
<dbReference type="PRINTS" id="PR00081">
    <property type="entry name" value="GDHRDH"/>
</dbReference>
<dbReference type="STRING" id="1646377.BS640_05940"/>
<dbReference type="InterPro" id="IPR020904">
    <property type="entry name" value="Sc_DH/Rdtase_CS"/>
</dbReference>
<keyword evidence="2" id="KW-0560">Oxidoreductase</keyword>
<evidence type="ECO:0000313" key="3">
    <source>
        <dbReference type="EMBL" id="ORJ26380.1"/>
    </source>
</evidence>
<dbReference type="RefSeq" id="WP_017490035.1">
    <property type="nucleotide sequence ID" value="NZ_CAUQAZ010000073.1"/>
</dbReference>
<dbReference type="AlphaFoldDB" id="A0A1X0WHY7"/>
<dbReference type="NCBIfam" id="NF005309">
    <property type="entry name" value="PRK06841.1"/>
    <property type="match status" value="1"/>
</dbReference>